<evidence type="ECO:0000313" key="2">
    <source>
        <dbReference type="EMBL" id="EMF12207.1"/>
    </source>
</evidence>
<name>N1QFZ9_SPHMS</name>
<dbReference type="Pfam" id="PF12722">
    <property type="entry name" value="Hid1"/>
    <property type="match status" value="1"/>
</dbReference>
<keyword evidence="3" id="KW-1185">Reference proteome</keyword>
<dbReference type="GeneID" id="27903004"/>
<organism evidence="2 3">
    <name type="scientific">Sphaerulina musiva (strain SO2202)</name>
    <name type="common">Poplar stem canker fungus</name>
    <name type="synonym">Septoria musiva</name>
    <dbReference type="NCBI Taxonomy" id="692275"/>
    <lineage>
        <taxon>Eukaryota</taxon>
        <taxon>Fungi</taxon>
        <taxon>Dikarya</taxon>
        <taxon>Ascomycota</taxon>
        <taxon>Pezizomycotina</taxon>
        <taxon>Dothideomycetes</taxon>
        <taxon>Dothideomycetidae</taxon>
        <taxon>Mycosphaerellales</taxon>
        <taxon>Mycosphaerellaceae</taxon>
        <taxon>Sphaerulina</taxon>
    </lineage>
</organism>
<evidence type="ECO:0000313" key="3">
    <source>
        <dbReference type="Proteomes" id="UP000016931"/>
    </source>
</evidence>
<reference evidence="2 3" key="1">
    <citation type="journal article" date="2012" name="PLoS Pathog.">
        <title>Diverse lifestyles and strategies of plant pathogenesis encoded in the genomes of eighteen Dothideomycetes fungi.</title>
        <authorList>
            <person name="Ohm R.A."/>
            <person name="Feau N."/>
            <person name="Henrissat B."/>
            <person name="Schoch C.L."/>
            <person name="Horwitz B.A."/>
            <person name="Barry K.W."/>
            <person name="Condon B.J."/>
            <person name="Copeland A.C."/>
            <person name="Dhillon B."/>
            <person name="Glaser F."/>
            <person name="Hesse C.N."/>
            <person name="Kosti I."/>
            <person name="LaButti K."/>
            <person name="Lindquist E.A."/>
            <person name="Lucas S."/>
            <person name="Salamov A.A."/>
            <person name="Bradshaw R.E."/>
            <person name="Ciuffetti L."/>
            <person name="Hamelin R.C."/>
            <person name="Kema G.H.J."/>
            <person name="Lawrence C."/>
            <person name="Scott J.A."/>
            <person name="Spatafora J.W."/>
            <person name="Turgeon B.G."/>
            <person name="de Wit P.J.G.M."/>
            <person name="Zhong S."/>
            <person name="Goodwin S.B."/>
            <person name="Grigoriev I.V."/>
        </authorList>
    </citation>
    <scope>NUCLEOTIDE SEQUENCE [LARGE SCALE GENOMIC DNA]</scope>
    <source>
        <strain evidence="2 3">SO2202</strain>
    </source>
</reference>
<dbReference type="EMBL" id="KB456265">
    <property type="protein sequence ID" value="EMF12207.1"/>
    <property type="molecule type" value="Genomic_DNA"/>
</dbReference>
<dbReference type="GO" id="GO:0000138">
    <property type="term" value="C:Golgi trans cisterna"/>
    <property type="evidence" value="ECO:0007669"/>
    <property type="project" value="TreeGrafter"/>
</dbReference>
<protein>
    <recommendedName>
        <fullName evidence="4">High-temperature-induced dauer-formation protein</fullName>
    </recommendedName>
</protein>
<sequence>MGVSESKIAFKQSVFKLIGDKVLQPDDDIFTTYWTVPERVDDVFDLLVGADVRVLTCTDASELGGAKAIPGEQCSPMTNLETLLYNAVAQLRRLQQDVAQPNELVVRQILNCMRILTRIMPFIFEAEHLRDWYDRFFWQPRKPQYLKWDDKRDAPTQLFDGLEPSRLYEKADQHKEIGPPLGETLLSLVIDYFFWRGLTLPALRDENRLSGRGYELKVWKTGIGCSSDPKCTAEHERNQYELVRFLLTLTSSPLYMRPDQVAVANNKVLTYLTTKVDKRVVNAINCSCLNTVMRFNPNLWSMPSGWQGARDNKKLLVLNCVQFLLVAMVYIPPEGKNGFRSSIGALFRPDDFQFIHHGTNVVISQPLTASNFSIGKSNAVHHATEMISFLWELIQCNKRFRRYLCETKVGMDYLVVLLYYARDSVGDEMKQGVMRMAIFVIQSLSAETAFTSKLNTPFLHVGSLPPVMRVENFRGSYADFLICSIHLLITTSKGRLEPVYPALFDIIKNVAPYAKNLQRATSSKVMNLFDIVSAPGFCLRNESNHLILKKVLDACYAILDNHSRENPQFVKVLVASKKRFTALRDLTVEGAQAELERQAIERKDRGDTSRGSSIDSMRRPAPLRTSSLAEVPEDSQFTIGDDDDNDDNHDDNHEDNEDEETDAEVSEKSTADSSQGTCSATDNTIAASPARLSDKARGKQPAAALRVSTSRNPSLTSLSTLTPVTTSQTFLPSEQWLANWSTQLPLDAILNVIEEAEKSPLGFTPITAPRQEHHANLSTTAPETQPSSRREARQSAQFTRHSAESSRSSQAAHGTDGQGHLSSKEDIRPAAGGPVNFSWTAVAIGWYNALIWSRIYVQEAEAFQGSGGLYSSTDIKLFRRQGASQEISLRSPKGAIDAVGLSLANRISSINLPDALGGGGHGK</sequence>
<dbReference type="PANTHER" id="PTHR21575">
    <property type="entry name" value="PROTEIN HID1"/>
    <property type="match status" value="1"/>
</dbReference>
<dbReference type="GO" id="GO:0005797">
    <property type="term" value="C:Golgi medial cisterna"/>
    <property type="evidence" value="ECO:0007669"/>
    <property type="project" value="TreeGrafter"/>
</dbReference>
<dbReference type="AlphaFoldDB" id="N1QFZ9"/>
<feature type="region of interest" description="Disordered" evidence="1">
    <location>
        <begin position="762"/>
        <end position="827"/>
    </location>
</feature>
<dbReference type="OrthoDB" id="432953at2759"/>
<dbReference type="PANTHER" id="PTHR21575:SF12">
    <property type="entry name" value="PROTEIN HID1"/>
    <property type="match status" value="1"/>
</dbReference>
<dbReference type="STRING" id="692275.N1QFZ9"/>
<feature type="region of interest" description="Disordered" evidence="1">
    <location>
        <begin position="597"/>
        <end position="710"/>
    </location>
</feature>
<feature type="compositionally biased region" description="Polar residues" evidence="1">
    <location>
        <begin position="794"/>
        <end position="812"/>
    </location>
</feature>
<accession>N1QFZ9</accession>
<evidence type="ECO:0000256" key="1">
    <source>
        <dbReference type="SAM" id="MobiDB-lite"/>
    </source>
</evidence>
<gene>
    <name evidence="2" type="ORF">SEPMUDRAFT_149941</name>
</gene>
<evidence type="ECO:0008006" key="4">
    <source>
        <dbReference type="Google" id="ProtNLM"/>
    </source>
</evidence>
<proteinExistence type="predicted"/>
<dbReference type="RefSeq" id="XP_016760328.1">
    <property type="nucleotide sequence ID" value="XM_016905867.1"/>
</dbReference>
<dbReference type="OMA" id="TANSGWM"/>
<dbReference type="InterPro" id="IPR026705">
    <property type="entry name" value="Hid-1/Ecm30"/>
</dbReference>
<feature type="compositionally biased region" description="Acidic residues" evidence="1">
    <location>
        <begin position="640"/>
        <end position="664"/>
    </location>
</feature>
<dbReference type="Proteomes" id="UP000016931">
    <property type="component" value="Unassembled WGS sequence"/>
</dbReference>
<dbReference type="HOGENOM" id="CLU_007392_0_0_1"/>
<dbReference type="eggNOG" id="KOG2226">
    <property type="taxonomic scope" value="Eukaryota"/>
</dbReference>
<feature type="compositionally biased region" description="Polar residues" evidence="1">
    <location>
        <begin position="776"/>
        <end position="787"/>
    </location>
</feature>
<feature type="compositionally biased region" description="Basic and acidic residues" evidence="1">
    <location>
        <begin position="597"/>
        <end position="608"/>
    </location>
</feature>
<dbReference type="GO" id="GO:0016020">
    <property type="term" value="C:membrane"/>
    <property type="evidence" value="ECO:0007669"/>
    <property type="project" value="TreeGrafter"/>
</dbReference>
<feature type="compositionally biased region" description="Polar residues" evidence="1">
    <location>
        <begin position="671"/>
        <end position="686"/>
    </location>
</feature>